<keyword evidence="4" id="KW-1185">Reference proteome</keyword>
<gene>
    <name evidence="3" type="ORF">DMO24_16570</name>
</gene>
<dbReference type="InterPro" id="IPR026004">
    <property type="entry name" value="Septum_form"/>
</dbReference>
<sequence length="209" mass="21980">MEHPVTTLTRRRGKHRAPRPPRRPASTVSGLVAAAGLALTLAACGGSGSDVPDEDAVAAAVEDAVGTSDEDVEAAVEEWAESVSGKPDAPDEPLAVGDCAETIWYETPAAGLPSIDCDEEHDAEVYLAVPLDELGPSFPGTSEMQDHTKRDCTTGFEDFVGIPVDQSVNMFSVVYPTEESWADGDRTALCYATGRTMEPLTGSLEGVAE</sequence>
<reference evidence="3 4" key="1">
    <citation type="submission" date="2018-06" db="EMBL/GenBank/DDBJ databases">
        <title>Draft genome sequence of Modestobacter versicolor CP153-2.</title>
        <authorList>
            <person name="Gundlapally S.R."/>
        </authorList>
    </citation>
    <scope>NUCLEOTIDE SEQUENCE [LARGE SCALE GENOMIC DNA]</scope>
    <source>
        <strain evidence="3 4">CP153-2</strain>
    </source>
</reference>
<dbReference type="Proteomes" id="UP000247602">
    <property type="component" value="Unassembled WGS sequence"/>
</dbReference>
<evidence type="ECO:0000313" key="4">
    <source>
        <dbReference type="Proteomes" id="UP000247602"/>
    </source>
</evidence>
<protein>
    <recommendedName>
        <fullName evidence="2">Septum formation-related domain-containing protein</fullName>
    </recommendedName>
</protein>
<feature type="compositionally biased region" description="Basic residues" evidence="1">
    <location>
        <begin position="9"/>
        <end position="22"/>
    </location>
</feature>
<organism evidence="3 4">
    <name type="scientific">Modestobacter versicolor</name>
    <dbReference type="NCBI Taxonomy" id="429133"/>
    <lineage>
        <taxon>Bacteria</taxon>
        <taxon>Bacillati</taxon>
        <taxon>Actinomycetota</taxon>
        <taxon>Actinomycetes</taxon>
        <taxon>Geodermatophilales</taxon>
        <taxon>Geodermatophilaceae</taxon>
        <taxon>Modestobacter</taxon>
    </lineage>
</organism>
<proteinExistence type="predicted"/>
<dbReference type="EMBL" id="QKNV01000207">
    <property type="protein sequence ID" value="PZA20225.1"/>
    <property type="molecule type" value="Genomic_DNA"/>
</dbReference>
<evidence type="ECO:0000313" key="3">
    <source>
        <dbReference type="EMBL" id="PZA20225.1"/>
    </source>
</evidence>
<evidence type="ECO:0000259" key="2">
    <source>
        <dbReference type="Pfam" id="PF13845"/>
    </source>
</evidence>
<dbReference type="AlphaFoldDB" id="A0A323V5S0"/>
<dbReference type="Pfam" id="PF13845">
    <property type="entry name" value="Septum_form"/>
    <property type="match status" value="1"/>
</dbReference>
<comment type="caution">
    <text evidence="3">The sequence shown here is derived from an EMBL/GenBank/DDBJ whole genome shotgun (WGS) entry which is preliminary data.</text>
</comment>
<accession>A0A323V5S0</accession>
<feature type="region of interest" description="Disordered" evidence="1">
    <location>
        <begin position="1"/>
        <end position="28"/>
    </location>
</feature>
<evidence type="ECO:0000256" key="1">
    <source>
        <dbReference type="SAM" id="MobiDB-lite"/>
    </source>
</evidence>
<name>A0A323V5S0_9ACTN</name>
<feature type="domain" description="Septum formation-related" evidence="2">
    <location>
        <begin position="97"/>
        <end position="192"/>
    </location>
</feature>